<dbReference type="GO" id="GO:0016747">
    <property type="term" value="F:acyltransferase activity, transferring groups other than amino-acyl groups"/>
    <property type="evidence" value="ECO:0007669"/>
    <property type="project" value="InterPro"/>
</dbReference>
<evidence type="ECO:0000313" key="4">
    <source>
        <dbReference type="Proteomes" id="UP000617041"/>
    </source>
</evidence>
<sequence>MQLQEDRIAWVDTLRCLGMWAVYIGHFGDLAGKLYPFVFLFHVPLFFFAAGFFVRDHETLPALVVRLVRRLLLPYVFFALLYAAVLALFYNWTWVNLQDALLAFSQGIRNQIPAGSLWFLLCLFVVAVAYGIVLRLTRRRVVSWVFAGACFLVSRHGLAFDPLSTPQWFFNADSALYFVGWYALGHALFPWLRLAAGQRWFDVLAVAGVAGAAFLYFNGTSDVEALLAAIPPGRRHALAQTILAALVVACCLLAAVGVARALQHIPVTRWLGTRTLSLCGAEDLTKLVASQVLLAVGLKLQLIHPLGVVLWSLACLVLAGGLSDLLARFAPRWSGLRTDARPPTVSAVASA</sequence>
<dbReference type="Proteomes" id="UP000617041">
    <property type="component" value="Unassembled WGS sequence"/>
</dbReference>
<keyword evidence="3" id="KW-0808">Transferase</keyword>
<accession>A0A934UQX2</accession>
<feature type="transmembrane region" description="Helical" evidence="1">
    <location>
        <begin position="34"/>
        <end position="54"/>
    </location>
</feature>
<organism evidence="3 4">
    <name type="scientific">Ramlibacter algicola</name>
    <dbReference type="NCBI Taxonomy" id="2795217"/>
    <lineage>
        <taxon>Bacteria</taxon>
        <taxon>Pseudomonadati</taxon>
        <taxon>Pseudomonadota</taxon>
        <taxon>Betaproteobacteria</taxon>
        <taxon>Burkholderiales</taxon>
        <taxon>Comamonadaceae</taxon>
        <taxon>Ramlibacter</taxon>
    </lineage>
</organism>
<evidence type="ECO:0000313" key="3">
    <source>
        <dbReference type="EMBL" id="MBK0391957.1"/>
    </source>
</evidence>
<dbReference type="InterPro" id="IPR052734">
    <property type="entry name" value="Nod_factor_acetyltransferase"/>
</dbReference>
<dbReference type="AlphaFoldDB" id="A0A934UQX2"/>
<feature type="transmembrane region" description="Helical" evidence="1">
    <location>
        <begin position="308"/>
        <end position="327"/>
    </location>
</feature>
<keyword evidence="1" id="KW-0812">Transmembrane</keyword>
<feature type="transmembrane region" description="Helical" evidence="1">
    <location>
        <begin position="175"/>
        <end position="192"/>
    </location>
</feature>
<feature type="transmembrane region" description="Helical" evidence="1">
    <location>
        <begin position="199"/>
        <end position="217"/>
    </location>
</feature>
<dbReference type="PANTHER" id="PTHR37312:SF1">
    <property type="entry name" value="MEMBRANE-BOUND ACYLTRANSFERASE YKRP-RELATED"/>
    <property type="match status" value="1"/>
</dbReference>
<dbReference type="Pfam" id="PF01757">
    <property type="entry name" value="Acyl_transf_3"/>
    <property type="match status" value="1"/>
</dbReference>
<keyword evidence="1" id="KW-0472">Membrane</keyword>
<gene>
    <name evidence="3" type="ORF">I8E28_05090</name>
</gene>
<feature type="transmembrane region" description="Helical" evidence="1">
    <location>
        <begin position="75"/>
        <end position="95"/>
    </location>
</feature>
<comment type="caution">
    <text evidence="3">The sequence shown here is derived from an EMBL/GenBank/DDBJ whole genome shotgun (WGS) entry which is preliminary data.</text>
</comment>
<proteinExistence type="predicted"/>
<dbReference type="RefSeq" id="WP_200786924.1">
    <property type="nucleotide sequence ID" value="NZ_JAEDAO010000001.1"/>
</dbReference>
<dbReference type="PANTHER" id="PTHR37312">
    <property type="entry name" value="MEMBRANE-BOUND ACYLTRANSFERASE YKRP-RELATED"/>
    <property type="match status" value="1"/>
</dbReference>
<name>A0A934UQX2_9BURK</name>
<keyword evidence="1" id="KW-1133">Transmembrane helix</keyword>
<feature type="domain" description="Acyltransferase 3" evidence="2">
    <location>
        <begin position="8"/>
        <end position="277"/>
    </location>
</feature>
<dbReference type="EMBL" id="JAEDAO010000001">
    <property type="protein sequence ID" value="MBK0391957.1"/>
    <property type="molecule type" value="Genomic_DNA"/>
</dbReference>
<dbReference type="InterPro" id="IPR002656">
    <property type="entry name" value="Acyl_transf_3_dom"/>
</dbReference>
<keyword evidence="4" id="KW-1185">Reference proteome</keyword>
<protein>
    <submittedName>
        <fullName evidence="3">Acyltransferase family protein</fullName>
    </submittedName>
</protein>
<feature type="transmembrane region" description="Helical" evidence="1">
    <location>
        <begin position="115"/>
        <end position="134"/>
    </location>
</feature>
<feature type="transmembrane region" description="Helical" evidence="1">
    <location>
        <begin position="237"/>
        <end position="262"/>
    </location>
</feature>
<evidence type="ECO:0000256" key="1">
    <source>
        <dbReference type="SAM" id="Phobius"/>
    </source>
</evidence>
<evidence type="ECO:0000259" key="2">
    <source>
        <dbReference type="Pfam" id="PF01757"/>
    </source>
</evidence>
<feature type="transmembrane region" description="Helical" evidence="1">
    <location>
        <begin position="141"/>
        <end position="160"/>
    </location>
</feature>
<reference evidence="3" key="1">
    <citation type="submission" date="2020-12" db="EMBL/GenBank/DDBJ databases">
        <title>Ramlibacter sp. nov., isolated from a freshwater alga, Cryptomonas.</title>
        <authorList>
            <person name="Kim H.M."/>
            <person name="Jeon C.O."/>
        </authorList>
    </citation>
    <scope>NUCLEOTIDE SEQUENCE</scope>
    <source>
        <strain evidence="3">CrO1</strain>
    </source>
</reference>
<keyword evidence="3" id="KW-0012">Acyltransferase</keyword>